<protein>
    <recommendedName>
        <fullName evidence="3">DUF3221 domain-containing protein</fullName>
    </recommendedName>
</protein>
<dbReference type="Pfam" id="PF11518">
    <property type="entry name" value="DUF3221"/>
    <property type="match status" value="1"/>
</dbReference>
<accession>A0AAD0MLJ3</accession>
<dbReference type="InterPro" id="IPR012340">
    <property type="entry name" value="NA-bd_OB-fold"/>
</dbReference>
<evidence type="ECO:0008006" key="3">
    <source>
        <dbReference type="Google" id="ProtNLM"/>
    </source>
</evidence>
<organism evidence="1 2">
    <name type="scientific">Bacillus pumilus</name>
    <name type="common">Bacillus mesentericus</name>
    <dbReference type="NCBI Taxonomy" id="1408"/>
    <lineage>
        <taxon>Bacteria</taxon>
        <taxon>Bacillati</taxon>
        <taxon>Bacillota</taxon>
        <taxon>Bacilli</taxon>
        <taxon>Bacillales</taxon>
        <taxon>Bacillaceae</taxon>
        <taxon>Bacillus</taxon>
    </lineage>
</organism>
<dbReference type="AlphaFoldDB" id="A0AAD0MLJ3"/>
<name>A0AAD0MLJ3_BACPU</name>
<dbReference type="InterPro" id="IPR021598">
    <property type="entry name" value="DUF3221"/>
</dbReference>
<dbReference type="EMBL" id="CP027116">
    <property type="protein sequence ID" value="AVM24043.1"/>
    <property type="molecule type" value="Genomic_DNA"/>
</dbReference>
<proteinExistence type="predicted"/>
<sequence>MMSFKFKKIICVRLIIMIFLILLGGCHSTTKGNIKNPHNQNKIATPFSKKGILLYKGETGLLLINNKSPKKHDDSLDTPLLVDKYKHDLIMMDLTKVDTTELSKGQTIEIWFDELQESFPPKATVEKYKIIID</sequence>
<dbReference type="Proteomes" id="UP000264960">
    <property type="component" value="Chromosome"/>
</dbReference>
<evidence type="ECO:0000313" key="1">
    <source>
        <dbReference type="EMBL" id="AVM24043.1"/>
    </source>
</evidence>
<gene>
    <name evidence="1" type="ORF">C5695_09405</name>
</gene>
<dbReference type="Gene3D" id="2.40.50.140">
    <property type="entry name" value="Nucleic acid-binding proteins"/>
    <property type="match status" value="1"/>
</dbReference>
<evidence type="ECO:0000313" key="2">
    <source>
        <dbReference type="Proteomes" id="UP000264960"/>
    </source>
</evidence>
<reference evidence="1 2" key="1">
    <citation type="submission" date="2018-02" db="EMBL/GenBank/DDBJ databases">
        <title>The complete genome of two Bacillus pumilus strains from Cuatro Cienegas, Coahuila, Mexico.</title>
        <authorList>
            <person name="Zarza E."/>
            <person name="Alcaraz L.D."/>
            <person name="Aguilar-Salinas B."/>
            <person name="Islas A."/>
            <person name="Olmedo-Alvarez G."/>
        </authorList>
    </citation>
    <scope>NUCLEOTIDE SEQUENCE [LARGE SCALE GENOMIC DNA]</scope>
    <source>
        <strain evidence="1 2">145</strain>
    </source>
</reference>
<dbReference type="PROSITE" id="PS51257">
    <property type="entry name" value="PROKAR_LIPOPROTEIN"/>
    <property type="match status" value="1"/>
</dbReference>